<keyword evidence="1" id="KW-1133">Transmembrane helix</keyword>
<feature type="transmembrane region" description="Helical" evidence="1">
    <location>
        <begin position="20"/>
        <end position="40"/>
    </location>
</feature>
<dbReference type="STRING" id="227084.SAMN05421855_102371"/>
<evidence type="ECO:0000313" key="3">
    <source>
        <dbReference type="Proteomes" id="UP000199321"/>
    </source>
</evidence>
<gene>
    <name evidence="2" type="ORF">SAMN05421855_102371</name>
</gene>
<organism evidence="2 3">
    <name type="scientific">Ulvibacter litoralis</name>
    <dbReference type="NCBI Taxonomy" id="227084"/>
    <lineage>
        <taxon>Bacteria</taxon>
        <taxon>Pseudomonadati</taxon>
        <taxon>Bacteroidota</taxon>
        <taxon>Flavobacteriia</taxon>
        <taxon>Flavobacteriales</taxon>
        <taxon>Flavobacteriaceae</taxon>
        <taxon>Ulvibacter</taxon>
    </lineage>
</organism>
<reference evidence="2 3" key="1">
    <citation type="submission" date="2016-10" db="EMBL/GenBank/DDBJ databases">
        <authorList>
            <person name="de Groot N.N."/>
        </authorList>
    </citation>
    <scope>NUCLEOTIDE SEQUENCE [LARGE SCALE GENOMIC DNA]</scope>
    <source>
        <strain evidence="2 3">DSM 16195</strain>
    </source>
</reference>
<keyword evidence="3" id="KW-1185">Reference proteome</keyword>
<keyword evidence="1" id="KW-0812">Transmembrane</keyword>
<dbReference type="Proteomes" id="UP000199321">
    <property type="component" value="Unassembled WGS sequence"/>
</dbReference>
<evidence type="ECO:0000256" key="1">
    <source>
        <dbReference type="SAM" id="Phobius"/>
    </source>
</evidence>
<proteinExistence type="predicted"/>
<evidence type="ECO:0000313" key="2">
    <source>
        <dbReference type="EMBL" id="SDE71585.1"/>
    </source>
</evidence>
<dbReference type="PROSITE" id="PS51257">
    <property type="entry name" value="PROKAR_LIPOPROTEIN"/>
    <property type="match status" value="1"/>
</dbReference>
<dbReference type="EMBL" id="FNBA01000002">
    <property type="protein sequence ID" value="SDE71585.1"/>
    <property type="molecule type" value="Genomic_DNA"/>
</dbReference>
<feature type="transmembrane region" description="Helical" evidence="1">
    <location>
        <begin position="46"/>
        <end position="67"/>
    </location>
</feature>
<sequence>MKAFRTKDLIAAFNYNRFMYIPLTIIFQSCLGSIAAMLVLENGTSFLTGIELFLCVATCMLYNAALLAQLKSNLTFWLLVVSLGVNTVLIIINLL</sequence>
<dbReference type="AlphaFoldDB" id="A0A1G7F7N4"/>
<accession>A0A1G7F7N4</accession>
<name>A0A1G7F7N4_9FLAO</name>
<feature type="transmembrane region" description="Helical" evidence="1">
    <location>
        <begin position="74"/>
        <end position="94"/>
    </location>
</feature>
<protein>
    <submittedName>
        <fullName evidence="2">Uncharacterized protein</fullName>
    </submittedName>
</protein>
<keyword evidence="1" id="KW-0472">Membrane</keyword>